<keyword evidence="1" id="KW-0472">Membrane</keyword>
<organism evidence="2 3">
    <name type="scientific">Undibacterium danionis</name>
    <dbReference type="NCBI Taxonomy" id="1812100"/>
    <lineage>
        <taxon>Bacteria</taxon>
        <taxon>Pseudomonadati</taxon>
        <taxon>Pseudomonadota</taxon>
        <taxon>Betaproteobacteria</taxon>
        <taxon>Burkholderiales</taxon>
        <taxon>Oxalobacteraceae</taxon>
        <taxon>Undibacterium</taxon>
    </lineage>
</organism>
<comment type="caution">
    <text evidence="2">The sequence shown here is derived from an EMBL/GenBank/DDBJ whole genome shotgun (WGS) entry which is preliminary data.</text>
</comment>
<dbReference type="Proteomes" id="UP001589844">
    <property type="component" value="Unassembled WGS sequence"/>
</dbReference>
<dbReference type="RefSeq" id="WP_390214515.1">
    <property type="nucleotide sequence ID" value="NZ_JBHLXJ010000033.1"/>
</dbReference>
<dbReference type="InterPro" id="IPR004929">
    <property type="entry name" value="I-spanin"/>
</dbReference>
<feature type="transmembrane region" description="Helical" evidence="1">
    <location>
        <begin position="12"/>
        <end position="32"/>
    </location>
</feature>
<evidence type="ECO:0000313" key="2">
    <source>
        <dbReference type="EMBL" id="MFC0351815.1"/>
    </source>
</evidence>
<sequence length="174" mass="19611">MNTSNNTEKFIQIKQILIMLIVIVGVSIYLYAEYDNAVTENERATDIARQRYSELKEKVLEKEARLDKDLSTLNEEHRKELAYEKTKRDIFIAGVRNGTIRLSIPVVSSCSRIANGTDSAPGQIDRYETRAELTPAAGSALTAIADEGDEAIRNHNACIDAYNLVRDRYNVQTK</sequence>
<dbReference type="EMBL" id="JBHLXJ010000033">
    <property type="protein sequence ID" value="MFC0351815.1"/>
    <property type="molecule type" value="Genomic_DNA"/>
</dbReference>
<evidence type="ECO:0000313" key="3">
    <source>
        <dbReference type="Proteomes" id="UP001589844"/>
    </source>
</evidence>
<keyword evidence="1" id="KW-0812">Transmembrane</keyword>
<proteinExistence type="predicted"/>
<reference evidence="2 3" key="1">
    <citation type="submission" date="2024-09" db="EMBL/GenBank/DDBJ databases">
        <authorList>
            <person name="Sun Q."/>
            <person name="Mori K."/>
        </authorList>
    </citation>
    <scope>NUCLEOTIDE SEQUENCE [LARGE SCALE GENOMIC DNA]</scope>
    <source>
        <strain evidence="2 3">CCM 8677</strain>
    </source>
</reference>
<dbReference type="Pfam" id="PF03245">
    <property type="entry name" value="Phage_lysis"/>
    <property type="match status" value="1"/>
</dbReference>
<gene>
    <name evidence="2" type="ORF">ACFFJH_18505</name>
</gene>
<protein>
    <submittedName>
        <fullName evidence="2">Lysis system i-spanin subunit Rz</fullName>
    </submittedName>
</protein>
<keyword evidence="3" id="KW-1185">Reference proteome</keyword>
<keyword evidence="1" id="KW-1133">Transmembrane helix</keyword>
<name>A0ABV6IJ05_9BURK</name>
<accession>A0ABV6IJ05</accession>
<evidence type="ECO:0000256" key="1">
    <source>
        <dbReference type="SAM" id="Phobius"/>
    </source>
</evidence>